<dbReference type="PANTHER" id="PTHR44591">
    <property type="entry name" value="STRESS RESPONSE REGULATOR PROTEIN 1"/>
    <property type="match status" value="1"/>
</dbReference>
<evidence type="ECO:0000259" key="3">
    <source>
        <dbReference type="PROSITE" id="PS50110"/>
    </source>
</evidence>
<evidence type="ECO:0000313" key="4">
    <source>
        <dbReference type="EMBL" id="MBK1646640.1"/>
    </source>
</evidence>
<feature type="domain" description="Response regulatory" evidence="3">
    <location>
        <begin position="2"/>
        <end position="116"/>
    </location>
</feature>
<sequence>MKILIVDDDPFAGEMASVILESDGHDCTLVESGLAALELLGDDSDGFEVIISDMNMPLLSGLELFRELRDQGIATPFVLLTGDDPAPLHQQEPRLEACLMKDASLEHRLPSLVEHL</sequence>
<dbReference type="PANTHER" id="PTHR44591:SF3">
    <property type="entry name" value="RESPONSE REGULATORY DOMAIN-CONTAINING PROTEIN"/>
    <property type="match status" value="1"/>
</dbReference>
<dbReference type="Pfam" id="PF00072">
    <property type="entry name" value="Response_reg"/>
    <property type="match status" value="1"/>
</dbReference>
<proteinExistence type="predicted"/>
<comment type="caution">
    <text evidence="4">The sequence shown here is derived from an EMBL/GenBank/DDBJ whole genome shotgun (WGS) entry which is preliminary data.</text>
</comment>
<organism evidence="4 5">
    <name type="scientific">Thiocapsa imhoffii</name>
    <dbReference type="NCBI Taxonomy" id="382777"/>
    <lineage>
        <taxon>Bacteria</taxon>
        <taxon>Pseudomonadati</taxon>
        <taxon>Pseudomonadota</taxon>
        <taxon>Gammaproteobacteria</taxon>
        <taxon>Chromatiales</taxon>
        <taxon>Chromatiaceae</taxon>
        <taxon>Thiocapsa</taxon>
    </lineage>
</organism>
<dbReference type="InterPro" id="IPR001789">
    <property type="entry name" value="Sig_transdc_resp-reg_receiver"/>
</dbReference>
<evidence type="ECO:0000256" key="1">
    <source>
        <dbReference type="ARBA" id="ARBA00022553"/>
    </source>
</evidence>
<name>A0A9X1BBG0_9GAMM</name>
<dbReference type="InterPro" id="IPR050595">
    <property type="entry name" value="Bact_response_regulator"/>
</dbReference>
<gene>
    <name evidence="4" type="ORF">CKO25_18750</name>
</gene>
<evidence type="ECO:0000313" key="5">
    <source>
        <dbReference type="Proteomes" id="UP001138802"/>
    </source>
</evidence>
<accession>A0A9X1BBG0</accession>
<keyword evidence="1 2" id="KW-0597">Phosphoprotein</keyword>
<keyword evidence="5" id="KW-1185">Reference proteome</keyword>
<dbReference type="PROSITE" id="PS50110">
    <property type="entry name" value="RESPONSE_REGULATORY"/>
    <property type="match status" value="1"/>
</dbReference>
<dbReference type="SUPFAM" id="SSF52172">
    <property type="entry name" value="CheY-like"/>
    <property type="match status" value="1"/>
</dbReference>
<evidence type="ECO:0000256" key="2">
    <source>
        <dbReference type="PROSITE-ProRule" id="PRU00169"/>
    </source>
</evidence>
<dbReference type="Gene3D" id="3.40.50.2300">
    <property type="match status" value="1"/>
</dbReference>
<protein>
    <submittedName>
        <fullName evidence="4">Response regulator</fullName>
    </submittedName>
</protein>
<feature type="modified residue" description="4-aspartylphosphate" evidence="2">
    <location>
        <position position="53"/>
    </location>
</feature>
<dbReference type="SMART" id="SM00448">
    <property type="entry name" value="REC"/>
    <property type="match status" value="1"/>
</dbReference>
<dbReference type="EMBL" id="NRSD01000029">
    <property type="protein sequence ID" value="MBK1646640.1"/>
    <property type="molecule type" value="Genomic_DNA"/>
</dbReference>
<dbReference type="RefSeq" id="WP_200389460.1">
    <property type="nucleotide sequence ID" value="NZ_NRSD01000029.1"/>
</dbReference>
<dbReference type="InterPro" id="IPR011006">
    <property type="entry name" value="CheY-like_superfamily"/>
</dbReference>
<dbReference type="CDD" id="cd00156">
    <property type="entry name" value="REC"/>
    <property type="match status" value="1"/>
</dbReference>
<dbReference type="GO" id="GO:0000160">
    <property type="term" value="P:phosphorelay signal transduction system"/>
    <property type="evidence" value="ECO:0007669"/>
    <property type="project" value="InterPro"/>
</dbReference>
<dbReference type="AlphaFoldDB" id="A0A9X1BBG0"/>
<reference evidence="4 5" key="1">
    <citation type="journal article" date="2020" name="Microorganisms">
        <title>Osmotic Adaptation and Compatible Solute Biosynthesis of Phototrophic Bacteria as Revealed from Genome Analyses.</title>
        <authorList>
            <person name="Imhoff J.F."/>
            <person name="Rahn T."/>
            <person name="Kunzel S."/>
            <person name="Keller A."/>
            <person name="Neulinger S.C."/>
        </authorList>
    </citation>
    <scope>NUCLEOTIDE SEQUENCE [LARGE SCALE GENOMIC DNA]</scope>
    <source>
        <strain evidence="4 5">DSM 21303</strain>
    </source>
</reference>
<dbReference type="Proteomes" id="UP001138802">
    <property type="component" value="Unassembled WGS sequence"/>
</dbReference>